<dbReference type="Proteomes" id="UP000619293">
    <property type="component" value="Unassembled WGS sequence"/>
</dbReference>
<dbReference type="Pfam" id="PF13450">
    <property type="entry name" value="NAD_binding_8"/>
    <property type="match status" value="1"/>
</dbReference>
<dbReference type="InterPro" id="IPR036188">
    <property type="entry name" value="FAD/NAD-bd_sf"/>
</dbReference>
<dbReference type="AlphaFoldDB" id="A0A8J3JZF1"/>
<dbReference type="RefSeq" id="WP_191839368.1">
    <property type="nucleotide sequence ID" value="NZ_BAAALB010000007.1"/>
</dbReference>
<keyword evidence="2" id="KW-1185">Reference proteome</keyword>
<comment type="caution">
    <text evidence="1">The sequence shown here is derived from an EMBL/GenBank/DDBJ whole genome shotgun (WGS) entry which is preliminary data.</text>
</comment>
<protein>
    <submittedName>
        <fullName evidence="1">Dehydrogenase</fullName>
    </submittedName>
</protein>
<proteinExistence type="predicted"/>
<accession>A0A8J3JZF1</accession>
<dbReference type="PANTHER" id="PTHR10668">
    <property type="entry name" value="PHYTOENE DEHYDROGENASE"/>
    <property type="match status" value="1"/>
</dbReference>
<sequence length="488" mass="50999">MAGGGVDGVDAVVVGAGPNGLAAAVTLARAGLRVSVFEAAGTVGGGARTEQLTLPGFRHDPCSAVHPLGAGSPVLRSWPLDRHGLHWLQPDVALAHPLPDGTAATLTRSVAQTAASLNIDAAQYRRLVRPFLGRWDQLAPDVLRPPLGAPAHHPLLLARFGIPAALPAAVLLRLFHGPRARALLAGLAAHTTSPLCSPGTGGVALMFALAAHAVGWPLARGGSQSISDALAGYLRELGGRVYTGHPVTSLDELPRARAYLLDVVPKHLAELAGNRLPERYRERLRRTKPGPAVFKIDYALSGPVPWTSPACRRAGTVHVGPHDTDIGAALQAVHHGAAPDPPFLITAQPSLHDPTRAPAGSHVCWVYAHVPNGWTGDLTPAIEAQLERFAPGFRDLVLARAVAGPAEIQRRNLNYLGGDIAGGSCEGLRLLFRPNFAPVPYATPDPAVFLCSSSTPPGPGVHGMCGFHAARVALRRVFGVRVPGDAEC</sequence>
<name>A0A8J3JZF1_9ACTN</name>
<dbReference type="PANTHER" id="PTHR10668:SF105">
    <property type="entry name" value="DEHYDROGENASE-RELATED"/>
    <property type="match status" value="1"/>
</dbReference>
<dbReference type="SUPFAM" id="SSF51905">
    <property type="entry name" value="FAD/NAD(P)-binding domain"/>
    <property type="match status" value="1"/>
</dbReference>
<dbReference type="EMBL" id="BONG01000076">
    <property type="protein sequence ID" value="GIF93921.1"/>
    <property type="molecule type" value="Genomic_DNA"/>
</dbReference>
<reference evidence="1 2" key="1">
    <citation type="submission" date="2021-01" db="EMBL/GenBank/DDBJ databases">
        <title>Whole genome shotgun sequence of Catellatospora chokoriensis NBRC 107358.</title>
        <authorList>
            <person name="Komaki H."/>
            <person name="Tamura T."/>
        </authorList>
    </citation>
    <scope>NUCLEOTIDE SEQUENCE [LARGE SCALE GENOMIC DNA]</scope>
    <source>
        <strain evidence="1 2">NBRC 107358</strain>
    </source>
</reference>
<dbReference type="Gene3D" id="3.50.50.60">
    <property type="entry name" value="FAD/NAD(P)-binding domain"/>
    <property type="match status" value="1"/>
</dbReference>
<organism evidence="1 2">
    <name type="scientific">Catellatospora chokoriensis</name>
    <dbReference type="NCBI Taxonomy" id="310353"/>
    <lineage>
        <taxon>Bacteria</taxon>
        <taxon>Bacillati</taxon>
        <taxon>Actinomycetota</taxon>
        <taxon>Actinomycetes</taxon>
        <taxon>Micromonosporales</taxon>
        <taxon>Micromonosporaceae</taxon>
        <taxon>Catellatospora</taxon>
    </lineage>
</organism>
<evidence type="ECO:0000313" key="1">
    <source>
        <dbReference type="EMBL" id="GIF93921.1"/>
    </source>
</evidence>
<gene>
    <name evidence="1" type="ORF">Cch02nite_73650</name>
</gene>
<dbReference type="PRINTS" id="PR00411">
    <property type="entry name" value="PNDRDTASEI"/>
</dbReference>
<evidence type="ECO:0000313" key="2">
    <source>
        <dbReference type="Proteomes" id="UP000619293"/>
    </source>
</evidence>